<accession>A0A2T0Q5H0</accession>
<dbReference type="RefSeq" id="WP_106246797.1">
    <property type="nucleotide sequence ID" value="NZ_PVZC01000004.1"/>
</dbReference>
<reference evidence="3 4" key="1">
    <citation type="submission" date="2018-03" db="EMBL/GenBank/DDBJ databases">
        <title>Genomic Encyclopedia of Archaeal and Bacterial Type Strains, Phase II (KMG-II): from individual species to whole genera.</title>
        <authorList>
            <person name="Goeker M."/>
        </authorList>
    </citation>
    <scope>NUCLEOTIDE SEQUENCE [LARGE SCALE GENOMIC DNA]</scope>
    <source>
        <strain evidence="3 4">DSM 45601</strain>
    </source>
</reference>
<dbReference type="InterPro" id="IPR010872">
    <property type="entry name" value="MDMPI_C-term_domain"/>
</dbReference>
<evidence type="ECO:0000313" key="4">
    <source>
        <dbReference type="Proteomes" id="UP000237846"/>
    </source>
</evidence>
<evidence type="ECO:0000259" key="2">
    <source>
        <dbReference type="Pfam" id="PF11716"/>
    </source>
</evidence>
<dbReference type="InterPro" id="IPR017517">
    <property type="entry name" value="Maleyloyr_isom"/>
</dbReference>
<dbReference type="Proteomes" id="UP000237846">
    <property type="component" value="Unassembled WGS sequence"/>
</dbReference>
<dbReference type="SUPFAM" id="SSF109854">
    <property type="entry name" value="DinB/YfiT-like putative metalloenzymes"/>
    <property type="match status" value="1"/>
</dbReference>
<dbReference type="PANTHER" id="PTHR40758:SF1">
    <property type="entry name" value="CONSERVED PROTEIN"/>
    <property type="match status" value="1"/>
</dbReference>
<dbReference type="NCBIfam" id="TIGR03083">
    <property type="entry name" value="maleylpyruvate isomerase family mycothiol-dependent enzyme"/>
    <property type="match status" value="1"/>
</dbReference>
<evidence type="ECO:0000259" key="1">
    <source>
        <dbReference type="Pfam" id="PF07398"/>
    </source>
</evidence>
<dbReference type="InterPro" id="IPR024344">
    <property type="entry name" value="MDMPI_metal-binding"/>
</dbReference>
<dbReference type="Pfam" id="PF07398">
    <property type="entry name" value="MDMPI_C"/>
    <property type="match status" value="1"/>
</dbReference>
<dbReference type="GO" id="GO:0005886">
    <property type="term" value="C:plasma membrane"/>
    <property type="evidence" value="ECO:0007669"/>
    <property type="project" value="TreeGrafter"/>
</dbReference>
<dbReference type="Pfam" id="PF11716">
    <property type="entry name" value="MDMPI_N"/>
    <property type="match status" value="1"/>
</dbReference>
<gene>
    <name evidence="3" type="ORF">CLV72_104647</name>
</gene>
<proteinExistence type="predicted"/>
<dbReference type="EMBL" id="PVZC01000004">
    <property type="protein sequence ID" value="PRX99067.1"/>
    <property type="molecule type" value="Genomic_DNA"/>
</dbReference>
<sequence length="258" mass="27950">MDIAGRVDALRREGRLLADAAEGLDPAAPVPTCPGWVLRELLLHLGGVHRWAAAHVRERRTEPLLLARAEDIEPDPPGDAGLVAWFRAGHSALVAELSAARPELECWTFLPAPSPLDFWSRRQLHETAVHRADVYAAAAAPVEYPTGLALDGVEEILTGFAARRRSRLPGEAPRTLLLTALDAPVRWRVRVGPEGNAAVREDGAAPDEPPGPGGCAVRARAAELYLLLWNRRGAEGLDVRGDAGLLADWRASVRVRWS</sequence>
<organism evidence="3 4">
    <name type="scientific">Allonocardiopsis opalescens</name>
    <dbReference type="NCBI Taxonomy" id="1144618"/>
    <lineage>
        <taxon>Bacteria</taxon>
        <taxon>Bacillati</taxon>
        <taxon>Actinomycetota</taxon>
        <taxon>Actinomycetes</taxon>
        <taxon>Streptosporangiales</taxon>
        <taxon>Allonocardiopsis</taxon>
    </lineage>
</organism>
<feature type="domain" description="MDMPI C-terminal" evidence="1">
    <location>
        <begin position="148"/>
        <end position="247"/>
    </location>
</feature>
<evidence type="ECO:0000313" key="3">
    <source>
        <dbReference type="EMBL" id="PRX99067.1"/>
    </source>
</evidence>
<protein>
    <submittedName>
        <fullName evidence="3">Uncharacterized protein (TIGR03083 family)</fullName>
    </submittedName>
</protein>
<dbReference type="GO" id="GO:0046872">
    <property type="term" value="F:metal ion binding"/>
    <property type="evidence" value="ECO:0007669"/>
    <property type="project" value="InterPro"/>
</dbReference>
<dbReference type="OrthoDB" id="3671213at2"/>
<keyword evidence="4" id="KW-1185">Reference proteome</keyword>
<dbReference type="Gene3D" id="1.20.120.450">
    <property type="entry name" value="dinb family like domain"/>
    <property type="match status" value="1"/>
</dbReference>
<dbReference type="InterPro" id="IPR034660">
    <property type="entry name" value="DinB/YfiT-like"/>
</dbReference>
<name>A0A2T0Q5H0_9ACTN</name>
<comment type="caution">
    <text evidence="3">The sequence shown here is derived from an EMBL/GenBank/DDBJ whole genome shotgun (WGS) entry which is preliminary data.</text>
</comment>
<dbReference type="AlphaFoldDB" id="A0A2T0Q5H0"/>
<feature type="domain" description="Mycothiol-dependent maleylpyruvate isomerase metal-binding" evidence="2">
    <location>
        <begin position="9"/>
        <end position="134"/>
    </location>
</feature>
<dbReference type="PANTHER" id="PTHR40758">
    <property type="entry name" value="CONSERVED PROTEIN"/>
    <property type="match status" value="1"/>
</dbReference>